<dbReference type="AlphaFoldDB" id="J9GE40"/>
<sequence>MQEKILNISREKAATREALTKSQIEEFSIILPPLPLQQSFAARIAAIESQREQLAASIRELETLLACRMETLLNCPQA</sequence>
<proteinExistence type="predicted"/>
<dbReference type="InterPro" id="IPR044946">
    <property type="entry name" value="Restrct_endonuc_typeI_TRD_sf"/>
</dbReference>
<dbReference type="GO" id="GO:0009307">
    <property type="term" value="P:DNA restriction-modification system"/>
    <property type="evidence" value="ECO:0007669"/>
    <property type="project" value="UniProtKB-KW"/>
</dbReference>
<evidence type="ECO:0000313" key="3">
    <source>
        <dbReference type="EMBL" id="EJX05169.1"/>
    </source>
</evidence>
<evidence type="ECO:0000256" key="1">
    <source>
        <dbReference type="ARBA" id="ARBA00022747"/>
    </source>
</evidence>
<accession>J9GE40</accession>
<keyword evidence="2" id="KW-0238">DNA-binding</keyword>
<keyword evidence="1" id="KW-0680">Restriction system</keyword>
<comment type="caution">
    <text evidence="3">The sequence shown here is derived from an EMBL/GenBank/DDBJ whole genome shotgun (WGS) entry which is preliminary data.</text>
</comment>
<dbReference type="SUPFAM" id="SSF116734">
    <property type="entry name" value="DNA methylase specificity domain"/>
    <property type="match status" value="1"/>
</dbReference>
<name>J9GE40_9ZZZZ</name>
<reference evidence="3" key="1">
    <citation type="journal article" date="2012" name="PLoS ONE">
        <title>Gene sets for utilization of primary and secondary nutrition supplies in the distal gut of endangered iberian lynx.</title>
        <authorList>
            <person name="Alcaide M."/>
            <person name="Messina E."/>
            <person name="Richter M."/>
            <person name="Bargiela R."/>
            <person name="Peplies J."/>
            <person name="Huws S.A."/>
            <person name="Newbold C.J."/>
            <person name="Golyshin P.N."/>
            <person name="Simon M.A."/>
            <person name="Lopez G."/>
            <person name="Yakimov M.M."/>
            <person name="Ferrer M."/>
        </authorList>
    </citation>
    <scope>NUCLEOTIDE SEQUENCE</scope>
</reference>
<dbReference type="EMBL" id="AMCI01001553">
    <property type="protein sequence ID" value="EJX05169.1"/>
    <property type="molecule type" value="Genomic_DNA"/>
</dbReference>
<protein>
    <submittedName>
        <fullName evidence="3">Type I restriction-modification enzyme, S subunit</fullName>
    </submittedName>
</protein>
<dbReference type="Gene3D" id="3.90.220.20">
    <property type="entry name" value="DNA methylase specificity domains"/>
    <property type="match status" value="1"/>
</dbReference>
<organism evidence="3">
    <name type="scientific">gut metagenome</name>
    <dbReference type="NCBI Taxonomy" id="749906"/>
    <lineage>
        <taxon>unclassified sequences</taxon>
        <taxon>metagenomes</taxon>
        <taxon>organismal metagenomes</taxon>
    </lineage>
</organism>
<gene>
    <name evidence="3" type="ORF">EVA_06725</name>
</gene>
<evidence type="ECO:0000256" key="2">
    <source>
        <dbReference type="ARBA" id="ARBA00023125"/>
    </source>
</evidence>
<dbReference type="GO" id="GO:0003677">
    <property type="term" value="F:DNA binding"/>
    <property type="evidence" value="ECO:0007669"/>
    <property type="project" value="UniProtKB-KW"/>
</dbReference>